<organism evidence="1 2">
    <name type="scientific">Algibacter miyuki</name>
    <dbReference type="NCBI Taxonomy" id="1306933"/>
    <lineage>
        <taxon>Bacteria</taxon>
        <taxon>Pseudomonadati</taxon>
        <taxon>Bacteroidota</taxon>
        <taxon>Flavobacteriia</taxon>
        <taxon>Flavobacteriales</taxon>
        <taxon>Flavobacteriaceae</taxon>
        <taxon>Algibacter</taxon>
    </lineage>
</organism>
<dbReference type="Proteomes" id="UP001589590">
    <property type="component" value="Unassembled WGS sequence"/>
</dbReference>
<accession>A0ABV5H0Y7</accession>
<dbReference type="InterPro" id="IPR036514">
    <property type="entry name" value="SGNH_hydro_sf"/>
</dbReference>
<gene>
    <name evidence="1" type="ORF">ACFFU1_11655</name>
</gene>
<name>A0ABV5H0Y7_9FLAO</name>
<proteinExistence type="predicted"/>
<evidence type="ECO:0000313" key="1">
    <source>
        <dbReference type="EMBL" id="MFB9105559.1"/>
    </source>
</evidence>
<sequence length="296" mass="34524">MKKFIIKIVFFILPILIFPVLLKQVDSYIFKKTTTNLKGNILVLGDSHTQTGINDNLNIALDNLSQSSETYFFSYYKLKKIISQRKPAMIILGLSPHNLTFFQDEKTYGFNESTRFKALWERYYFSLNYEGIKTLNKNSSTNVYSITTNILNTNFKEILRGKNAYIGGFRKSEETNLDSILLNNKIKIHFYNNKNKVYKESQVQIEYLNKIYDLCKENDIIFNVINLPTHKLYKSKIPNEVLNTYDKIIKNLKNKGVTTLDYSLMDLPNNYFGDGDHLNYFGANKITQKLIEDLDL</sequence>
<dbReference type="SUPFAM" id="SSF52266">
    <property type="entry name" value="SGNH hydrolase"/>
    <property type="match status" value="1"/>
</dbReference>
<keyword evidence="2" id="KW-1185">Reference proteome</keyword>
<dbReference type="RefSeq" id="WP_290271672.1">
    <property type="nucleotide sequence ID" value="NZ_JAUFQP010000013.1"/>
</dbReference>
<evidence type="ECO:0000313" key="2">
    <source>
        <dbReference type="Proteomes" id="UP001589590"/>
    </source>
</evidence>
<evidence type="ECO:0008006" key="3">
    <source>
        <dbReference type="Google" id="ProtNLM"/>
    </source>
</evidence>
<dbReference type="Gene3D" id="3.40.50.1110">
    <property type="entry name" value="SGNH hydrolase"/>
    <property type="match status" value="1"/>
</dbReference>
<reference evidence="1 2" key="1">
    <citation type="submission" date="2024-09" db="EMBL/GenBank/DDBJ databases">
        <authorList>
            <person name="Sun Q."/>
            <person name="Mori K."/>
        </authorList>
    </citation>
    <scope>NUCLEOTIDE SEQUENCE [LARGE SCALE GENOMIC DNA]</scope>
    <source>
        <strain evidence="1 2">CECT 8300</strain>
    </source>
</reference>
<protein>
    <recommendedName>
        <fullName evidence="3">SGNH hydrolase-type esterase domain-containing protein</fullName>
    </recommendedName>
</protein>
<comment type="caution">
    <text evidence="1">The sequence shown here is derived from an EMBL/GenBank/DDBJ whole genome shotgun (WGS) entry which is preliminary data.</text>
</comment>
<dbReference type="EMBL" id="JBHMFA010000009">
    <property type="protein sequence ID" value="MFB9105559.1"/>
    <property type="molecule type" value="Genomic_DNA"/>
</dbReference>